<dbReference type="AlphaFoldDB" id="A0A934KNS3"/>
<evidence type="ECO:0000313" key="5">
    <source>
        <dbReference type="Proteomes" id="UP000662373"/>
    </source>
</evidence>
<evidence type="ECO:0000256" key="2">
    <source>
        <dbReference type="ARBA" id="ARBA00011245"/>
    </source>
</evidence>
<gene>
    <name evidence="4" type="ORF">JEM65_08515</name>
</gene>
<dbReference type="SUPFAM" id="SSF74650">
    <property type="entry name" value="Galactose mutarotase-like"/>
    <property type="match status" value="1"/>
</dbReference>
<dbReference type="GO" id="GO:0004034">
    <property type="term" value="F:aldose 1-epimerase activity"/>
    <property type="evidence" value="ECO:0007669"/>
    <property type="project" value="TreeGrafter"/>
</dbReference>
<keyword evidence="3" id="KW-0106">Calcium</keyword>
<comment type="caution">
    <text evidence="4">The sequence shown here is derived from an EMBL/GenBank/DDBJ whole genome shotgun (WGS) entry which is preliminary data.</text>
</comment>
<dbReference type="InterPro" id="IPR011013">
    <property type="entry name" value="Gal_mutarotase_sf_dom"/>
</dbReference>
<dbReference type="InterPro" id="IPR008183">
    <property type="entry name" value="Aldose_1/G6P_1-epimerase"/>
</dbReference>
<sequence length="90" mass="9929">MGKDIEKQNEQLKIGVGYDHNYILNGDGLKLAATVKAPKSGIIMEVLTTEPGMQFFSGNFLNEMETRKNGSSYSKNAAFCLESQHFPDSP</sequence>
<proteinExistence type="predicted"/>
<protein>
    <submittedName>
        <fullName evidence="4">Uncharacterized protein</fullName>
    </submittedName>
</protein>
<name>A0A934KNS3_9FLAO</name>
<dbReference type="GO" id="GO:0030246">
    <property type="term" value="F:carbohydrate binding"/>
    <property type="evidence" value="ECO:0007669"/>
    <property type="project" value="InterPro"/>
</dbReference>
<comment type="subunit">
    <text evidence="2">Monomer.</text>
</comment>
<evidence type="ECO:0000256" key="3">
    <source>
        <dbReference type="ARBA" id="ARBA00022837"/>
    </source>
</evidence>
<dbReference type="PANTHER" id="PTHR10091:SF0">
    <property type="entry name" value="GALACTOSE MUTAROTASE"/>
    <property type="match status" value="1"/>
</dbReference>
<organism evidence="4 5">
    <name type="scientific">Gelidibacter salicanalis</name>
    <dbReference type="NCBI Taxonomy" id="291193"/>
    <lineage>
        <taxon>Bacteria</taxon>
        <taxon>Pseudomonadati</taxon>
        <taxon>Bacteroidota</taxon>
        <taxon>Flavobacteriia</taxon>
        <taxon>Flavobacteriales</taxon>
        <taxon>Flavobacteriaceae</taxon>
        <taxon>Gelidibacter</taxon>
    </lineage>
</organism>
<dbReference type="EMBL" id="JAEHJZ010000018">
    <property type="protein sequence ID" value="MBJ7880689.1"/>
    <property type="molecule type" value="Genomic_DNA"/>
</dbReference>
<reference evidence="4 5" key="1">
    <citation type="submission" date="2020-09" db="EMBL/GenBank/DDBJ databases">
        <title>Draft genome of Gelidibacter salicanalis PAMC21136.</title>
        <authorList>
            <person name="Park H."/>
        </authorList>
    </citation>
    <scope>NUCLEOTIDE SEQUENCE [LARGE SCALE GENOMIC DNA]</scope>
    <source>
        <strain evidence="4 5">PAMC21136</strain>
    </source>
</reference>
<dbReference type="GO" id="GO:0033499">
    <property type="term" value="P:galactose catabolic process via UDP-galactose, Leloir pathway"/>
    <property type="evidence" value="ECO:0007669"/>
    <property type="project" value="TreeGrafter"/>
</dbReference>
<dbReference type="Proteomes" id="UP000662373">
    <property type="component" value="Unassembled WGS sequence"/>
</dbReference>
<dbReference type="PANTHER" id="PTHR10091">
    <property type="entry name" value="ALDOSE-1-EPIMERASE"/>
    <property type="match status" value="1"/>
</dbReference>
<evidence type="ECO:0000313" key="4">
    <source>
        <dbReference type="EMBL" id="MBJ7880689.1"/>
    </source>
</evidence>
<comment type="cofactor">
    <cofactor evidence="1">
        <name>Ca(2+)</name>
        <dbReference type="ChEBI" id="CHEBI:29108"/>
    </cofactor>
</comment>
<keyword evidence="5" id="KW-1185">Reference proteome</keyword>
<dbReference type="Pfam" id="PF01263">
    <property type="entry name" value="Aldose_epim"/>
    <property type="match status" value="1"/>
</dbReference>
<accession>A0A934KNS3</accession>
<dbReference type="InterPro" id="IPR014718">
    <property type="entry name" value="GH-type_carb-bd"/>
</dbReference>
<evidence type="ECO:0000256" key="1">
    <source>
        <dbReference type="ARBA" id="ARBA00001913"/>
    </source>
</evidence>
<dbReference type="Gene3D" id="2.70.98.10">
    <property type="match status" value="1"/>
</dbReference>
<dbReference type="GO" id="GO:0006006">
    <property type="term" value="P:glucose metabolic process"/>
    <property type="evidence" value="ECO:0007669"/>
    <property type="project" value="TreeGrafter"/>
</dbReference>